<keyword evidence="3" id="KW-0238">DNA-binding</keyword>
<dbReference type="Pfam" id="PF00126">
    <property type="entry name" value="HTH_1"/>
    <property type="match status" value="1"/>
</dbReference>
<evidence type="ECO:0000256" key="3">
    <source>
        <dbReference type="ARBA" id="ARBA00023125"/>
    </source>
</evidence>
<keyword evidence="4" id="KW-0804">Transcription</keyword>
<dbReference type="SUPFAM" id="SSF46785">
    <property type="entry name" value="Winged helix' DNA-binding domain"/>
    <property type="match status" value="1"/>
</dbReference>
<dbReference type="Pfam" id="PF03466">
    <property type="entry name" value="LysR_substrate"/>
    <property type="match status" value="1"/>
</dbReference>
<evidence type="ECO:0000313" key="7">
    <source>
        <dbReference type="Proteomes" id="UP000657421"/>
    </source>
</evidence>
<dbReference type="PANTHER" id="PTHR30346">
    <property type="entry name" value="TRANSCRIPTIONAL DUAL REGULATOR HCAR-RELATED"/>
    <property type="match status" value="1"/>
</dbReference>
<comment type="similarity">
    <text evidence="1">Belongs to the LysR transcriptional regulatory family.</text>
</comment>
<evidence type="ECO:0000259" key="5">
    <source>
        <dbReference type="PROSITE" id="PS50931"/>
    </source>
</evidence>
<organism evidence="6 7">
    <name type="scientific">Jingyaoa shaoxingensis</name>
    <dbReference type="NCBI Taxonomy" id="2763671"/>
    <lineage>
        <taxon>Bacteria</taxon>
        <taxon>Bacillati</taxon>
        <taxon>Bacillota</taxon>
        <taxon>Clostridia</taxon>
        <taxon>Lachnospirales</taxon>
        <taxon>Lachnospiraceae</taxon>
        <taxon>Jingyaoa</taxon>
    </lineage>
</organism>
<dbReference type="InterPro" id="IPR036388">
    <property type="entry name" value="WH-like_DNA-bd_sf"/>
</dbReference>
<sequence length="307" mass="35711">MELRQLKCFLACARNHSLTLAAEELYTTQPHVSMVIKSLEQELGTPLFIRKSKGVELTEAGKRIYSYAVNAVRNAEAISALSSQNEIPFLRIVSNSSSHMALLLTHYYLQQKEKLKIEYRECGIEEMMERVSEGMDDLGFLFVPDNRRSVLRHMLERRFLEFMPLLTTDLVLYVRKEHPLYGRKSVRPEELSDLEFIQLDDDFFSVEAMLEEVLPSGKRYHDFPKVVTTNSSSLMIRMLENTDLCNVGSYWLSEMYRQNDFGRIRIEGLEQKIRFGYLKYQGRPLIPGLVDFLSFLEGALEKDHEMI</sequence>
<gene>
    <name evidence="6" type="ORF">H8716_09440</name>
</gene>
<dbReference type="PRINTS" id="PR00039">
    <property type="entry name" value="HTHLYSR"/>
</dbReference>
<dbReference type="InterPro" id="IPR000847">
    <property type="entry name" value="LysR_HTH_N"/>
</dbReference>
<name>A0ABR7NA70_9FIRM</name>
<evidence type="ECO:0000256" key="1">
    <source>
        <dbReference type="ARBA" id="ARBA00009437"/>
    </source>
</evidence>
<dbReference type="RefSeq" id="WP_249308429.1">
    <property type="nucleotide sequence ID" value="NZ_JACRSZ010000008.1"/>
</dbReference>
<feature type="domain" description="HTH lysR-type" evidence="5">
    <location>
        <begin position="1"/>
        <end position="58"/>
    </location>
</feature>
<dbReference type="Gene3D" id="1.10.10.10">
    <property type="entry name" value="Winged helix-like DNA-binding domain superfamily/Winged helix DNA-binding domain"/>
    <property type="match status" value="1"/>
</dbReference>
<dbReference type="Proteomes" id="UP000657421">
    <property type="component" value="Unassembled WGS sequence"/>
</dbReference>
<protein>
    <submittedName>
        <fullName evidence="6">LysR family transcriptional regulator</fullName>
    </submittedName>
</protein>
<evidence type="ECO:0000256" key="2">
    <source>
        <dbReference type="ARBA" id="ARBA00023015"/>
    </source>
</evidence>
<dbReference type="PANTHER" id="PTHR30346:SF0">
    <property type="entry name" value="HCA OPERON TRANSCRIPTIONAL ACTIVATOR HCAR"/>
    <property type="match status" value="1"/>
</dbReference>
<dbReference type="Gene3D" id="3.40.190.290">
    <property type="match status" value="1"/>
</dbReference>
<dbReference type="InterPro" id="IPR005119">
    <property type="entry name" value="LysR_subst-bd"/>
</dbReference>
<keyword evidence="7" id="KW-1185">Reference proteome</keyword>
<reference evidence="6 7" key="1">
    <citation type="submission" date="2020-08" db="EMBL/GenBank/DDBJ databases">
        <title>Genome public.</title>
        <authorList>
            <person name="Liu C."/>
            <person name="Sun Q."/>
        </authorList>
    </citation>
    <scope>NUCLEOTIDE SEQUENCE [LARGE SCALE GENOMIC DNA]</scope>
    <source>
        <strain evidence="6 7">NSJ-46</strain>
    </source>
</reference>
<dbReference type="EMBL" id="JACRSZ010000008">
    <property type="protein sequence ID" value="MBC8573305.1"/>
    <property type="molecule type" value="Genomic_DNA"/>
</dbReference>
<dbReference type="SUPFAM" id="SSF53850">
    <property type="entry name" value="Periplasmic binding protein-like II"/>
    <property type="match status" value="1"/>
</dbReference>
<dbReference type="InterPro" id="IPR036390">
    <property type="entry name" value="WH_DNA-bd_sf"/>
</dbReference>
<evidence type="ECO:0000256" key="4">
    <source>
        <dbReference type="ARBA" id="ARBA00023163"/>
    </source>
</evidence>
<dbReference type="PROSITE" id="PS50931">
    <property type="entry name" value="HTH_LYSR"/>
    <property type="match status" value="1"/>
</dbReference>
<comment type="caution">
    <text evidence="6">The sequence shown here is derived from an EMBL/GenBank/DDBJ whole genome shotgun (WGS) entry which is preliminary data.</text>
</comment>
<evidence type="ECO:0000313" key="6">
    <source>
        <dbReference type="EMBL" id="MBC8573305.1"/>
    </source>
</evidence>
<proteinExistence type="inferred from homology"/>
<dbReference type="CDD" id="cd05466">
    <property type="entry name" value="PBP2_LTTR_substrate"/>
    <property type="match status" value="1"/>
</dbReference>
<accession>A0ABR7NA70</accession>
<keyword evidence="2" id="KW-0805">Transcription regulation</keyword>